<feature type="compositionally biased region" description="Basic and acidic residues" evidence="1">
    <location>
        <begin position="46"/>
        <end position="56"/>
    </location>
</feature>
<evidence type="ECO:0000256" key="1">
    <source>
        <dbReference type="SAM" id="MobiDB-lite"/>
    </source>
</evidence>
<dbReference type="InterPro" id="IPR057442">
    <property type="entry name" value="Beta-prop_At4g14310"/>
</dbReference>
<organism evidence="3 4">
    <name type="scientific">Ambrosia artemisiifolia</name>
    <name type="common">Common ragweed</name>
    <dbReference type="NCBI Taxonomy" id="4212"/>
    <lineage>
        <taxon>Eukaryota</taxon>
        <taxon>Viridiplantae</taxon>
        <taxon>Streptophyta</taxon>
        <taxon>Embryophyta</taxon>
        <taxon>Tracheophyta</taxon>
        <taxon>Spermatophyta</taxon>
        <taxon>Magnoliopsida</taxon>
        <taxon>eudicotyledons</taxon>
        <taxon>Gunneridae</taxon>
        <taxon>Pentapetalae</taxon>
        <taxon>asterids</taxon>
        <taxon>campanulids</taxon>
        <taxon>Asterales</taxon>
        <taxon>Asteraceae</taxon>
        <taxon>Asteroideae</taxon>
        <taxon>Heliantheae alliance</taxon>
        <taxon>Heliantheae</taxon>
        <taxon>Ambrosia</taxon>
    </lineage>
</organism>
<keyword evidence="4" id="KW-1185">Reference proteome</keyword>
<feature type="non-terminal residue" evidence="3">
    <location>
        <position position="1"/>
    </location>
</feature>
<sequence length="941" mass="102783">STTPLSERIICANKPSINISTGKENTNSSRAVSRTRSKPFVPPMARADKDAAEPRARWSSSLSAAKPIGRSSSPCNFNNNNNNNNNNVFDVGKIRASRVSIDRNQRSVSADRSARVSRVSKVVNCKNNEGLKELKQKPVKGLNVRVSMGSPDKNNEVLKDMKQKTSARVSIGLVDKNSEVLKELKPKTNPKPLKSEDLARVCTDSVAKGLEKEMVSNAESLNISNAECDQESVMKVSESVKLFEKFKSRSGGVKGSNEGDARLSVGSSNGKRFDGLKEKGGSEDVTSVRSSVKYPSKLHGKLAFLEEKVKRIASDIKRTKEMLDLNNPDASKVMLSDIQETVAGIEKAMGDVVSGGSGEKEKKGESLQIMEAKENSPIKESSDRKSSAKGLNTDELEARFFPHHKLLRDRSTLKAPSGSDEAVKTEAGLAVAETKQEKCIESLISDSMSKGESKVTNKGGLEICEVEETDENVNSRGRDSSNVYSGKGNVEAMLTADETLDECDEEENKAVMIYVEEIDDSFNNQLNEIGHKASTGGWFVSEGESVLLAHDDGSCTFYDVANSEVKSIYKAPATISPNLWRDCWIVRAPGADGCSGRYVVAASAGNSMDSGFCSWDFYTKEITSFHVEDGVTNTRTALAPLPNNVLNRRHDLTNLTPETRQWWYKPCGPLIIATASNQKGVRIYDIRDGEHIMKWDVQNFVLEMDNSSPLQWRNRGKVVLAETENVSLWDVGSLTPEPLLSVSSNGKKITALHVNNTDAELGGGVRQRLSSAEAEGNDGVFCTSDSINVLDFRHPSGIGLKIPKYGTTAHSAFSRGDSIYLGCSSSSSSARKPPSTAQIQQFSLRKQKLFTTYILPESNSHPHYKAITQVWGNSDVAMGVCGSGLFVFDALKDDGIKPLTSDHASGERIRETIGPDNLYSPTFDYMGSRALLISRDRPAYW</sequence>
<reference evidence="3" key="1">
    <citation type="submission" date="2022-06" db="EMBL/GenBank/DDBJ databases">
        <title>Uncovering the hologenomic basis of an extraordinary plant invasion.</title>
        <authorList>
            <person name="Bieker V.C."/>
            <person name="Martin M.D."/>
            <person name="Gilbert T."/>
            <person name="Hodgins K."/>
            <person name="Battlay P."/>
            <person name="Petersen B."/>
            <person name="Wilson J."/>
        </authorList>
    </citation>
    <scope>NUCLEOTIDE SEQUENCE</scope>
    <source>
        <strain evidence="3">AA19_3_7</strain>
        <tissue evidence="3">Leaf</tissue>
    </source>
</reference>
<feature type="region of interest" description="Disordered" evidence="1">
    <location>
        <begin position="20"/>
        <end position="57"/>
    </location>
</feature>
<evidence type="ECO:0000313" key="4">
    <source>
        <dbReference type="Proteomes" id="UP001206925"/>
    </source>
</evidence>
<feature type="region of interest" description="Disordered" evidence="1">
    <location>
        <begin position="352"/>
        <end position="391"/>
    </location>
</feature>
<evidence type="ECO:0000313" key="3">
    <source>
        <dbReference type="EMBL" id="KAI7748030.1"/>
    </source>
</evidence>
<accession>A0AAD5GM64</accession>
<dbReference type="InterPro" id="IPR011047">
    <property type="entry name" value="Quinoprotein_ADH-like_sf"/>
</dbReference>
<protein>
    <recommendedName>
        <fullName evidence="2">At4g14310 8-bladed propeller domain-containing protein</fullName>
    </recommendedName>
</protein>
<dbReference type="Pfam" id="PF25465">
    <property type="entry name" value="Beta-prop_At4g14310"/>
    <property type="match status" value="1"/>
</dbReference>
<dbReference type="AlphaFoldDB" id="A0AAD5GM64"/>
<feature type="region of interest" description="Disordered" evidence="1">
    <location>
        <begin position="250"/>
        <end position="288"/>
    </location>
</feature>
<name>A0AAD5GM64_AMBAR</name>
<feature type="non-terminal residue" evidence="3">
    <location>
        <position position="941"/>
    </location>
</feature>
<feature type="compositionally biased region" description="Polar residues" evidence="1">
    <location>
        <begin position="20"/>
        <end position="34"/>
    </location>
</feature>
<dbReference type="InterPro" id="IPR015943">
    <property type="entry name" value="WD40/YVTN_repeat-like_dom_sf"/>
</dbReference>
<dbReference type="Gene3D" id="2.130.10.10">
    <property type="entry name" value="YVTN repeat-like/Quinoprotein amine dehydrogenase"/>
    <property type="match status" value="1"/>
</dbReference>
<dbReference type="PANTHER" id="PTHR35492">
    <property type="entry name" value="TRANSDUCIN/WD40 REPEAT-LIKE SUPERFAMILY PROTEIN"/>
    <property type="match status" value="1"/>
</dbReference>
<evidence type="ECO:0000259" key="2">
    <source>
        <dbReference type="Pfam" id="PF25465"/>
    </source>
</evidence>
<dbReference type="PANTHER" id="PTHR35492:SF1">
    <property type="entry name" value="TRANSDUCIN_WD40 REPEAT-LIKE SUPERFAMILY PROTEIN"/>
    <property type="match status" value="1"/>
</dbReference>
<dbReference type="InterPro" id="IPR045289">
    <property type="entry name" value="At4g14310-like"/>
</dbReference>
<dbReference type="Proteomes" id="UP001206925">
    <property type="component" value="Unassembled WGS sequence"/>
</dbReference>
<comment type="caution">
    <text evidence="3">The sequence shown here is derived from an EMBL/GenBank/DDBJ whole genome shotgun (WGS) entry which is preliminary data.</text>
</comment>
<feature type="region of interest" description="Disordered" evidence="1">
    <location>
        <begin position="62"/>
        <end position="81"/>
    </location>
</feature>
<dbReference type="SUPFAM" id="SSF50998">
    <property type="entry name" value="Quinoprotein alcohol dehydrogenase-like"/>
    <property type="match status" value="1"/>
</dbReference>
<feature type="domain" description="At4g14310 8-bladed propeller" evidence="2">
    <location>
        <begin position="656"/>
        <end position="939"/>
    </location>
</feature>
<proteinExistence type="predicted"/>
<feature type="compositionally biased region" description="Basic and acidic residues" evidence="1">
    <location>
        <begin position="358"/>
        <end position="386"/>
    </location>
</feature>
<dbReference type="EMBL" id="JAMZMK010006614">
    <property type="protein sequence ID" value="KAI7748030.1"/>
    <property type="molecule type" value="Genomic_DNA"/>
</dbReference>
<gene>
    <name evidence="3" type="ORF">M8C21_028534</name>
</gene>
<feature type="compositionally biased region" description="Basic and acidic residues" evidence="1">
    <location>
        <begin position="271"/>
        <end position="282"/>
    </location>
</feature>